<evidence type="ECO:0000313" key="7">
    <source>
        <dbReference type="Proteomes" id="UP001347146"/>
    </source>
</evidence>
<dbReference type="Proteomes" id="UP001347146">
    <property type="component" value="Unassembled WGS sequence"/>
</dbReference>
<dbReference type="RefSeq" id="WP_330431294.1">
    <property type="nucleotide sequence ID" value="NZ_JAZDUF010000001.1"/>
</dbReference>
<dbReference type="InterPro" id="IPR036188">
    <property type="entry name" value="FAD/NAD-bd_sf"/>
</dbReference>
<comment type="cofactor">
    <cofactor evidence="1">
        <name>FAD</name>
        <dbReference type="ChEBI" id="CHEBI:57692"/>
    </cofactor>
</comment>
<keyword evidence="2" id="KW-0285">Flavoprotein</keyword>
<keyword evidence="3" id="KW-0274">FAD</keyword>
<evidence type="ECO:0000313" key="6">
    <source>
        <dbReference type="EMBL" id="MEE3849673.1"/>
    </source>
</evidence>
<evidence type="ECO:0000256" key="1">
    <source>
        <dbReference type="ARBA" id="ARBA00001974"/>
    </source>
</evidence>
<sequence length="248" mass="26191">MSMNHPTVRPILISDVDGESADSDIIVVGLGCAGAAAALGATEQGSSVTVIEWAGPGGSSALSGGELYLGGGTALQKACGFDDDPGSMEEYLCAALGPDPDREKIHAYCHGSIEHFDWLVSQGVPFKETLWSSPTWVPPTDDGLMWLGENSWPYDRIATPAPRGHRVQSEGFGGKVLMECLTSAVEDAGVEIHEYTRATRLIVGEDGAVKGVLARRYGEDLAFLARKAVIVTAGGFIDNREMVDLGLP</sequence>
<dbReference type="PANTHER" id="PTHR43400">
    <property type="entry name" value="FUMARATE REDUCTASE"/>
    <property type="match status" value="1"/>
</dbReference>
<comment type="caution">
    <text evidence="6">The sequence shown here is derived from an EMBL/GenBank/DDBJ whole genome shotgun (WGS) entry which is preliminary data.</text>
</comment>
<organism evidence="6 7">
    <name type="scientific">Gordonia sesuvii</name>
    <dbReference type="NCBI Taxonomy" id="3116777"/>
    <lineage>
        <taxon>Bacteria</taxon>
        <taxon>Bacillati</taxon>
        <taxon>Actinomycetota</taxon>
        <taxon>Actinomycetes</taxon>
        <taxon>Mycobacteriales</taxon>
        <taxon>Gordoniaceae</taxon>
        <taxon>Gordonia</taxon>
    </lineage>
</organism>
<protein>
    <submittedName>
        <fullName evidence="6">FAD-dependent oxidoreductase</fullName>
    </submittedName>
</protein>
<dbReference type="Gene3D" id="3.50.50.60">
    <property type="entry name" value="FAD/NAD(P)-binding domain"/>
    <property type="match status" value="1"/>
</dbReference>
<reference evidence="6 7" key="1">
    <citation type="submission" date="2024-01" db="EMBL/GenBank/DDBJ databases">
        <title>Draft genome sequence of Gordonia sp. LSe1-13.</title>
        <authorList>
            <person name="Suphannarot A."/>
            <person name="Mingma R."/>
        </authorList>
    </citation>
    <scope>NUCLEOTIDE SEQUENCE [LARGE SCALE GENOMIC DNA]</scope>
    <source>
        <strain evidence="6 7">LSe1-13</strain>
    </source>
</reference>
<feature type="domain" description="FAD-dependent oxidoreductase 2 FAD-binding" evidence="5">
    <location>
        <begin position="24"/>
        <end position="237"/>
    </location>
</feature>
<evidence type="ECO:0000259" key="5">
    <source>
        <dbReference type="Pfam" id="PF00890"/>
    </source>
</evidence>
<evidence type="ECO:0000256" key="4">
    <source>
        <dbReference type="ARBA" id="ARBA00023002"/>
    </source>
</evidence>
<name>A0ABU7MA30_9ACTN</name>
<keyword evidence="4" id="KW-0560">Oxidoreductase</keyword>
<dbReference type="EMBL" id="JAZDUF010000001">
    <property type="protein sequence ID" value="MEE3849673.1"/>
    <property type="molecule type" value="Genomic_DNA"/>
</dbReference>
<gene>
    <name evidence="6" type="ORF">VZC37_04980</name>
</gene>
<dbReference type="InterPro" id="IPR003953">
    <property type="entry name" value="FAD-dep_OxRdtase_2_FAD-bd"/>
</dbReference>
<dbReference type="InterPro" id="IPR050315">
    <property type="entry name" value="FAD-oxidoreductase_2"/>
</dbReference>
<dbReference type="SUPFAM" id="SSF51905">
    <property type="entry name" value="FAD/NAD(P)-binding domain"/>
    <property type="match status" value="1"/>
</dbReference>
<keyword evidence="7" id="KW-1185">Reference proteome</keyword>
<dbReference type="Pfam" id="PF00890">
    <property type="entry name" value="FAD_binding_2"/>
    <property type="match status" value="1"/>
</dbReference>
<evidence type="ECO:0000256" key="3">
    <source>
        <dbReference type="ARBA" id="ARBA00022827"/>
    </source>
</evidence>
<proteinExistence type="predicted"/>
<dbReference type="PANTHER" id="PTHR43400:SF10">
    <property type="entry name" value="3-OXOSTEROID 1-DEHYDROGENASE"/>
    <property type="match status" value="1"/>
</dbReference>
<accession>A0ABU7MA30</accession>
<evidence type="ECO:0000256" key="2">
    <source>
        <dbReference type="ARBA" id="ARBA00022630"/>
    </source>
</evidence>